<evidence type="ECO:0000256" key="10">
    <source>
        <dbReference type="ARBA" id="ARBA00037818"/>
    </source>
</evidence>
<evidence type="ECO:0000256" key="11">
    <source>
        <dbReference type="PROSITE-ProRule" id="PRU00192"/>
    </source>
</evidence>
<dbReference type="Proteomes" id="UP000695562">
    <property type="component" value="Unassembled WGS sequence"/>
</dbReference>
<dbReference type="CDD" id="cd01378">
    <property type="entry name" value="MYSc_Myo1"/>
    <property type="match status" value="1"/>
</dbReference>
<feature type="region of interest" description="Disordered" evidence="13">
    <location>
        <begin position="1014"/>
        <end position="1107"/>
    </location>
</feature>
<evidence type="ECO:0000256" key="7">
    <source>
        <dbReference type="ARBA" id="ARBA00023123"/>
    </source>
</evidence>
<dbReference type="Gene3D" id="1.20.58.530">
    <property type="match status" value="1"/>
</dbReference>
<feature type="binding site" evidence="12">
    <location>
        <begin position="101"/>
        <end position="108"/>
    </location>
    <ligand>
        <name>ATP</name>
        <dbReference type="ChEBI" id="CHEBI:30616"/>
    </ligand>
</feature>
<evidence type="ECO:0000256" key="2">
    <source>
        <dbReference type="ARBA" id="ARBA00011190"/>
    </source>
</evidence>
<name>A0A8J4V3N6_9MYCE</name>
<feature type="region of interest" description="Actin-binding" evidence="12">
    <location>
        <begin position="564"/>
        <end position="586"/>
    </location>
</feature>
<dbReference type="InterPro" id="IPR010926">
    <property type="entry name" value="Myosin_TH1"/>
</dbReference>
<keyword evidence="4" id="KW-0145">Chemotaxis</keyword>
<dbReference type="Pfam" id="PF00018">
    <property type="entry name" value="SH3_1"/>
    <property type="match status" value="1"/>
</dbReference>
<keyword evidence="3 11" id="KW-0728">SH3 domain</keyword>
<dbReference type="GO" id="GO:0000146">
    <property type="term" value="F:microfilament motor activity"/>
    <property type="evidence" value="ECO:0007669"/>
    <property type="project" value="TreeGrafter"/>
</dbReference>
<dbReference type="GO" id="GO:0007015">
    <property type="term" value="P:actin filament organization"/>
    <property type="evidence" value="ECO:0007669"/>
    <property type="project" value="TreeGrafter"/>
</dbReference>
<dbReference type="InterPro" id="IPR036961">
    <property type="entry name" value="Kinesin_motor_dom_sf"/>
</dbReference>
<dbReference type="GO" id="GO:0005886">
    <property type="term" value="C:plasma membrane"/>
    <property type="evidence" value="ECO:0007669"/>
    <property type="project" value="TreeGrafter"/>
</dbReference>
<dbReference type="GO" id="GO:0005911">
    <property type="term" value="C:cell-cell junction"/>
    <property type="evidence" value="ECO:0007669"/>
    <property type="project" value="UniProtKB-ARBA"/>
</dbReference>
<dbReference type="InterPro" id="IPR036028">
    <property type="entry name" value="SH3-like_dom_sf"/>
</dbReference>
<keyword evidence="9 12" id="KW-0009">Actin-binding</keyword>
<reference evidence="17" key="1">
    <citation type="submission" date="2020-01" db="EMBL/GenBank/DDBJ databases">
        <title>Development of genomics and gene disruption for Polysphondylium violaceum indicates a role for the polyketide synthase stlB in stalk morphogenesis.</title>
        <authorList>
            <person name="Narita B."/>
            <person name="Kawabe Y."/>
            <person name="Kin K."/>
            <person name="Saito T."/>
            <person name="Gibbs R."/>
            <person name="Kuspa A."/>
            <person name="Muzny D."/>
            <person name="Queller D."/>
            <person name="Richards S."/>
            <person name="Strassman J."/>
            <person name="Sucgang R."/>
            <person name="Worley K."/>
            <person name="Schaap P."/>
        </authorList>
    </citation>
    <scope>NUCLEOTIDE SEQUENCE</scope>
    <source>
        <strain evidence="17">QSvi11</strain>
    </source>
</reference>
<keyword evidence="8 12" id="KW-0505">Motor protein</keyword>
<comment type="subcellular location">
    <subcellularLocation>
        <location evidence="10">Cell projection</location>
        <location evidence="10">Pseudopodium</location>
    </subcellularLocation>
</comment>
<dbReference type="PRINTS" id="PR00193">
    <property type="entry name" value="MYOSINHEAVY"/>
</dbReference>
<evidence type="ECO:0000256" key="3">
    <source>
        <dbReference type="ARBA" id="ARBA00022443"/>
    </source>
</evidence>
<keyword evidence="5 12" id="KW-0547">Nucleotide-binding</keyword>
<evidence type="ECO:0000259" key="16">
    <source>
        <dbReference type="PROSITE" id="PS51757"/>
    </source>
</evidence>
<feature type="domain" description="SH3" evidence="14">
    <location>
        <begin position="954"/>
        <end position="1013"/>
    </location>
</feature>
<dbReference type="PROSITE" id="PS51757">
    <property type="entry name" value="TH1"/>
    <property type="match status" value="1"/>
</dbReference>
<dbReference type="Gene3D" id="3.40.850.10">
    <property type="entry name" value="Kinesin motor domain"/>
    <property type="match status" value="1"/>
</dbReference>
<dbReference type="PANTHER" id="PTHR13140">
    <property type="entry name" value="MYOSIN"/>
    <property type="match status" value="1"/>
</dbReference>
<dbReference type="Gene3D" id="1.20.5.4820">
    <property type="match status" value="1"/>
</dbReference>
<dbReference type="Pfam" id="PF06017">
    <property type="entry name" value="Myosin_TH1"/>
    <property type="match status" value="1"/>
</dbReference>
<dbReference type="FunFam" id="2.30.30.40:FF:000072">
    <property type="entry name" value="Unconventional Myosin IB"/>
    <property type="match status" value="1"/>
</dbReference>
<dbReference type="InterPro" id="IPR001452">
    <property type="entry name" value="SH3_domain"/>
</dbReference>
<evidence type="ECO:0008006" key="19">
    <source>
        <dbReference type="Google" id="ProtNLM"/>
    </source>
</evidence>
<evidence type="ECO:0000259" key="14">
    <source>
        <dbReference type="PROSITE" id="PS50002"/>
    </source>
</evidence>
<feature type="domain" description="Myosin motor" evidence="15">
    <location>
        <begin position="7"/>
        <end position="687"/>
    </location>
</feature>
<evidence type="ECO:0000256" key="5">
    <source>
        <dbReference type="ARBA" id="ARBA00022741"/>
    </source>
</evidence>
<dbReference type="InterPro" id="IPR001609">
    <property type="entry name" value="Myosin_head_motor_dom-like"/>
</dbReference>
<dbReference type="GO" id="GO:0006897">
    <property type="term" value="P:endocytosis"/>
    <property type="evidence" value="ECO:0007669"/>
    <property type="project" value="UniProtKB-ARBA"/>
</dbReference>
<evidence type="ECO:0000256" key="12">
    <source>
        <dbReference type="PROSITE-ProRule" id="PRU00782"/>
    </source>
</evidence>
<dbReference type="GO" id="GO:0032027">
    <property type="term" value="F:myosin light chain binding"/>
    <property type="evidence" value="ECO:0007669"/>
    <property type="project" value="UniProtKB-ARBA"/>
</dbReference>
<dbReference type="GO" id="GO:0031143">
    <property type="term" value="C:pseudopodium"/>
    <property type="evidence" value="ECO:0007669"/>
    <property type="project" value="UniProtKB-SubCell"/>
</dbReference>
<evidence type="ECO:0000313" key="18">
    <source>
        <dbReference type="Proteomes" id="UP000695562"/>
    </source>
</evidence>
<dbReference type="GO" id="GO:0043327">
    <property type="term" value="P:chemotaxis to cAMP"/>
    <property type="evidence" value="ECO:0007669"/>
    <property type="project" value="UniProtKB-ARBA"/>
</dbReference>
<evidence type="ECO:0000259" key="15">
    <source>
        <dbReference type="PROSITE" id="PS51456"/>
    </source>
</evidence>
<evidence type="ECO:0000256" key="1">
    <source>
        <dbReference type="ARBA" id="ARBA00008314"/>
    </source>
</evidence>
<evidence type="ECO:0000256" key="8">
    <source>
        <dbReference type="ARBA" id="ARBA00023175"/>
    </source>
</evidence>
<proteinExistence type="inferred from homology"/>
<dbReference type="SMART" id="SM00326">
    <property type="entry name" value="SH3"/>
    <property type="match status" value="1"/>
</dbReference>
<evidence type="ECO:0000256" key="9">
    <source>
        <dbReference type="ARBA" id="ARBA00023203"/>
    </source>
</evidence>
<protein>
    <recommendedName>
        <fullName evidence="19">Myosin ID heavy chain</fullName>
    </recommendedName>
</protein>
<dbReference type="Gene3D" id="2.30.30.40">
    <property type="entry name" value="SH3 Domains"/>
    <property type="match status" value="1"/>
</dbReference>
<feature type="compositionally biased region" description="Low complexity" evidence="13">
    <location>
        <begin position="1024"/>
        <end position="1095"/>
    </location>
</feature>
<evidence type="ECO:0000256" key="4">
    <source>
        <dbReference type="ARBA" id="ARBA00022500"/>
    </source>
</evidence>
<dbReference type="SUPFAM" id="SSF52540">
    <property type="entry name" value="P-loop containing nucleoside triphosphate hydrolases"/>
    <property type="match status" value="1"/>
</dbReference>
<dbReference type="Gene3D" id="1.20.120.720">
    <property type="entry name" value="Myosin VI head, motor domain, U50 subdomain"/>
    <property type="match status" value="1"/>
</dbReference>
<dbReference type="GO" id="GO:0061851">
    <property type="term" value="C:leading edge of lamellipodium"/>
    <property type="evidence" value="ECO:0007669"/>
    <property type="project" value="UniProtKB-ARBA"/>
</dbReference>
<dbReference type="GO" id="GO:0062201">
    <property type="term" value="C:actin wave"/>
    <property type="evidence" value="ECO:0007669"/>
    <property type="project" value="UniProtKB-ARBA"/>
</dbReference>
<dbReference type="FunFam" id="1.20.58.530:FF:000004">
    <property type="entry name" value="Unconventional myosin ID"/>
    <property type="match status" value="1"/>
</dbReference>
<comment type="caution">
    <text evidence="17">The sequence shown here is derived from an EMBL/GenBank/DDBJ whole genome shotgun (WGS) entry which is preliminary data.</text>
</comment>
<organism evidence="17 18">
    <name type="scientific">Polysphondylium violaceum</name>
    <dbReference type="NCBI Taxonomy" id="133409"/>
    <lineage>
        <taxon>Eukaryota</taxon>
        <taxon>Amoebozoa</taxon>
        <taxon>Evosea</taxon>
        <taxon>Eumycetozoa</taxon>
        <taxon>Dictyostelia</taxon>
        <taxon>Dictyosteliales</taxon>
        <taxon>Dictyosteliaceae</taxon>
        <taxon>Polysphondylium</taxon>
    </lineage>
</organism>
<keyword evidence="6 12" id="KW-0067">ATP-binding</keyword>
<evidence type="ECO:0000256" key="6">
    <source>
        <dbReference type="ARBA" id="ARBA00022840"/>
    </source>
</evidence>
<dbReference type="InterPro" id="IPR036072">
    <property type="entry name" value="MYSc_Myo1"/>
</dbReference>
<dbReference type="FunFam" id="1.10.10.820:FF:000001">
    <property type="entry name" value="Myosin heavy chain"/>
    <property type="match status" value="1"/>
</dbReference>
<dbReference type="GO" id="GO:0045160">
    <property type="term" value="C:myosin I complex"/>
    <property type="evidence" value="ECO:0007669"/>
    <property type="project" value="UniProtKB-ARBA"/>
</dbReference>
<comment type="subunit">
    <text evidence="2">Myosin I heavy chain is single-headed. Dimer of a heavy and a light chain. Inability to self-assemble into filaments.</text>
</comment>
<dbReference type="PRINTS" id="PR00452">
    <property type="entry name" value="SH3DOMAIN"/>
</dbReference>
<dbReference type="GO" id="GO:0030175">
    <property type="term" value="C:filopodium"/>
    <property type="evidence" value="ECO:0007669"/>
    <property type="project" value="UniProtKB-ARBA"/>
</dbReference>
<dbReference type="AlphaFoldDB" id="A0A8J4V3N6"/>
<keyword evidence="7 12" id="KW-0518">Myosin</keyword>
<dbReference type="InterPro" id="IPR027417">
    <property type="entry name" value="P-loop_NTPase"/>
</dbReference>
<dbReference type="OrthoDB" id="6108017at2759"/>
<keyword evidence="18" id="KW-1185">Reference proteome</keyword>
<accession>A0A8J4V3N6</accession>
<dbReference type="EMBL" id="AJWJ01000563">
    <property type="protein sequence ID" value="KAF2069974.1"/>
    <property type="molecule type" value="Genomic_DNA"/>
</dbReference>
<sequence length="1107" mass="124097">MAYKSQHGVDDMVMLSKIGNDSILDNLKKRYGGDVIYTYIGNVLISVNPFKQIKNLYSERNLLEYRGKFRYELQPHVYAVADDMYRNMYAEGQSQCVIISGESGAGKTEAAKLIMQYIAAVSGKGTDVTRVKDVILESNPLLEAFGNAKTLRNNNSSRFGKYMEVQFDGSGDPEGGRVTNYLLEKSRVVYQTKGERNFHIFYQVLAGANAQLKSEFRIESPDKYNYLSASGCYTVDGVDDSAEFQDVIKAMKVIGLSDAEQKEIWRLVVAILYLGNINFKNNAKDEAQIDQPSRKALENFAFLMQTDVASCEKALCFRTISTGTQGRSARVSTYACPQNSEGAYYSRDALAKALYSRLFDWIVNKVNVALGYKSNSSSLMIGILDIYGFEIFEKNGFEQMVINYVNERLQQIFIELTLKTEQEEYFSEGIQWEQIDYFNNKICCDLIEAKKPAGILTLLDDVCNFPKGDDEKFLARLNESFGNHAHYSSAAQASNSFTIKHYAGDVEYCSEGFVDKNKDLLFNDLVELAACTSSKLIPQLFPEINSEKDKKKPTTAGFKIKESIGALVKALSACTPHYIRCIKPNGNKRANDFDTSLVMHQVKYLGLLENVRIRRAGYAYRQTYDKFFYRYRVCCKETWPNWTGGFEAGCESILKSMDLDPKQFSKGKTKIFIRAPETVFNLEELRERKVFIYANKLQRFFLRFTLMSYYYSLQKSANDSMKSNKERRRLSIERPYQGDYINYRENFALKDIVNKNGKEKVMFSHSVNKYDRRSRCQRRILLLSDQAIYFIAIEKNKDKEDRKKRPWIYVQKRRLLLAGITSVDMSRLADGFVVLKTMNEHDQIFECRRKTEFLGTLYKAYKTGTLRVNYNNSIGVAIKASKQGGKGKERLITFEKGTKPESVFKGTKVQSPSDGLPADTVPNLTAPEALPVVSMPVYRPAMNAKAPAHNSPSASKPSAKALYDFDAESSLELSFKEGEILTVVDQSSGDWWDAELRGRRGKVPSNYLQIIKTSTPAIKPPTPGGARPQPTTTTTTTSSAPSRGGFATRGGAPARGGMAAPPPSSAGRGAAPPSRGGMAAPRGGMAAPRGGMTAPRGGMANRGGMVR</sequence>
<dbReference type="Pfam" id="PF00063">
    <property type="entry name" value="Myosin_head"/>
    <property type="match status" value="1"/>
</dbReference>
<dbReference type="GO" id="GO:0051015">
    <property type="term" value="F:actin filament binding"/>
    <property type="evidence" value="ECO:0007669"/>
    <property type="project" value="TreeGrafter"/>
</dbReference>
<evidence type="ECO:0000313" key="17">
    <source>
        <dbReference type="EMBL" id="KAF2069974.1"/>
    </source>
</evidence>
<dbReference type="GO" id="GO:0070687">
    <property type="term" value="C:macropinocytic cup cytoskeleton"/>
    <property type="evidence" value="ECO:0007669"/>
    <property type="project" value="UniProtKB-ARBA"/>
</dbReference>
<dbReference type="SMART" id="SM00242">
    <property type="entry name" value="MYSc"/>
    <property type="match status" value="1"/>
</dbReference>
<comment type="similarity">
    <text evidence="1 12">Belongs to the TRAFAC class myosin-kinesin ATPase superfamily. Myosin family.</text>
</comment>
<feature type="domain" description="TH1" evidence="16">
    <location>
        <begin position="725"/>
        <end position="918"/>
    </location>
</feature>
<dbReference type="PROSITE" id="PS51456">
    <property type="entry name" value="MYOSIN_MOTOR"/>
    <property type="match status" value="1"/>
</dbReference>
<dbReference type="SUPFAM" id="SSF50044">
    <property type="entry name" value="SH3-domain"/>
    <property type="match status" value="1"/>
</dbReference>
<dbReference type="GO" id="GO:0005524">
    <property type="term" value="F:ATP binding"/>
    <property type="evidence" value="ECO:0007669"/>
    <property type="project" value="UniProtKB-UniRule"/>
</dbReference>
<dbReference type="PANTHER" id="PTHR13140:SF513">
    <property type="entry name" value="MYOSIN ID HEAVY CHAIN"/>
    <property type="match status" value="1"/>
</dbReference>
<dbReference type="GO" id="GO:0005543">
    <property type="term" value="F:phospholipid binding"/>
    <property type="evidence" value="ECO:0007669"/>
    <property type="project" value="UniProtKB-ARBA"/>
</dbReference>
<evidence type="ECO:0000256" key="13">
    <source>
        <dbReference type="SAM" id="MobiDB-lite"/>
    </source>
</evidence>
<dbReference type="Gene3D" id="1.10.10.820">
    <property type="match status" value="1"/>
</dbReference>
<dbReference type="PROSITE" id="PS50002">
    <property type="entry name" value="SH3"/>
    <property type="match status" value="1"/>
</dbReference>
<gene>
    <name evidence="17" type="ORF">CYY_008700</name>
</gene>